<evidence type="ECO:0000256" key="2">
    <source>
        <dbReference type="ARBA" id="ARBA00009696"/>
    </source>
</evidence>
<keyword evidence="5 13" id="KW-0813">Transport</keyword>
<evidence type="ECO:0000256" key="3">
    <source>
        <dbReference type="ARBA" id="ARBA00011245"/>
    </source>
</evidence>
<evidence type="ECO:0000313" key="14">
    <source>
        <dbReference type="EMBL" id="SHO55817.1"/>
    </source>
</evidence>
<dbReference type="HAMAP" id="MF_00233">
    <property type="entry name" value="LolB"/>
    <property type="match status" value="1"/>
</dbReference>
<evidence type="ECO:0000313" key="15">
    <source>
        <dbReference type="Proteomes" id="UP000184600"/>
    </source>
</evidence>
<dbReference type="Proteomes" id="UP000184600">
    <property type="component" value="Unassembled WGS sequence"/>
</dbReference>
<comment type="subcellular location">
    <subcellularLocation>
        <location evidence="1 13">Cell outer membrane</location>
        <topology evidence="1 13">Lipid-anchor</topology>
    </subcellularLocation>
</comment>
<comment type="subunit">
    <text evidence="3 13">Monomer.</text>
</comment>
<name>A0A1M7YT55_9VIBR</name>
<evidence type="ECO:0000256" key="8">
    <source>
        <dbReference type="ARBA" id="ARBA00023136"/>
    </source>
</evidence>
<dbReference type="STRING" id="1117707.VQ7734_01578"/>
<dbReference type="CDD" id="cd16326">
    <property type="entry name" value="LolB"/>
    <property type="match status" value="1"/>
</dbReference>
<dbReference type="InterPro" id="IPR004565">
    <property type="entry name" value="OM_lipoprot_LolB"/>
</dbReference>
<keyword evidence="6 13" id="KW-0732">Signal</keyword>
<proteinExistence type="inferred from homology"/>
<evidence type="ECO:0000256" key="12">
    <source>
        <dbReference type="ARBA" id="ARBA00023288"/>
    </source>
</evidence>
<sequence length="202" mass="23298">MIRQIILWITSLIILSGCGSLQQVQTPVEWRSHQEQLKQIDTYSLSGKLGYISPEERRSFNFQWKRHASQNQLRLSTFLGQTVLKIDINKSLARVETYEGKIYTDKSPEALIEKLTGLNIPLSPLSAWILGLPAMADHFTLNSNHTLDTLNKELGKKQWLVKYDDYTDVDYRQTQLPLPSKLSLKQGQTKINLRISQWKVTQ</sequence>
<evidence type="ECO:0000256" key="4">
    <source>
        <dbReference type="ARBA" id="ARBA00016202"/>
    </source>
</evidence>
<comment type="function">
    <text evidence="13">Plays a critical role in the incorporation of lipoproteins in the outer membrane after they are released by the LolA protein.</text>
</comment>
<keyword evidence="15" id="KW-1185">Reference proteome</keyword>
<dbReference type="GO" id="GO:0015031">
    <property type="term" value="P:protein transport"/>
    <property type="evidence" value="ECO:0007669"/>
    <property type="project" value="UniProtKB-KW"/>
</dbReference>
<dbReference type="InterPro" id="IPR029046">
    <property type="entry name" value="LolA/LolB/LppX"/>
</dbReference>
<evidence type="ECO:0000256" key="11">
    <source>
        <dbReference type="ARBA" id="ARBA00023237"/>
    </source>
</evidence>
<evidence type="ECO:0000256" key="10">
    <source>
        <dbReference type="ARBA" id="ARBA00023186"/>
    </source>
</evidence>
<organism evidence="14 15">
    <name type="scientific">Vibrio quintilis</name>
    <dbReference type="NCBI Taxonomy" id="1117707"/>
    <lineage>
        <taxon>Bacteria</taxon>
        <taxon>Pseudomonadati</taxon>
        <taxon>Pseudomonadota</taxon>
        <taxon>Gammaproteobacteria</taxon>
        <taxon>Vibrionales</taxon>
        <taxon>Vibrionaceae</taxon>
        <taxon>Vibrio</taxon>
    </lineage>
</organism>
<comment type="similarity">
    <text evidence="2 13">Belongs to the LolB family.</text>
</comment>
<evidence type="ECO:0000256" key="1">
    <source>
        <dbReference type="ARBA" id="ARBA00004459"/>
    </source>
</evidence>
<dbReference type="GO" id="GO:0044874">
    <property type="term" value="P:lipoprotein localization to outer membrane"/>
    <property type="evidence" value="ECO:0007669"/>
    <property type="project" value="UniProtKB-UniRule"/>
</dbReference>
<keyword evidence="12 13" id="KW-0449">Lipoprotein</keyword>
<dbReference type="Gene3D" id="2.50.20.10">
    <property type="entry name" value="Lipoprotein localisation LolA/LolB/LppX"/>
    <property type="match status" value="1"/>
</dbReference>
<accession>A0A1M7YT55</accession>
<keyword evidence="8 13" id="KW-0472">Membrane</keyword>
<gene>
    <name evidence="13 14" type="primary">lolB</name>
    <name evidence="14" type="ORF">VQ7734_01578</name>
</gene>
<evidence type="ECO:0000256" key="6">
    <source>
        <dbReference type="ARBA" id="ARBA00022729"/>
    </source>
</evidence>
<dbReference type="NCBIfam" id="TIGR00548">
    <property type="entry name" value="lolB"/>
    <property type="match status" value="1"/>
</dbReference>
<dbReference type="GO" id="GO:0009279">
    <property type="term" value="C:cell outer membrane"/>
    <property type="evidence" value="ECO:0007669"/>
    <property type="project" value="UniProtKB-SubCell"/>
</dbReference>
<keyword evidence="9 13" id="KW-0564">Palmitate</keyword>
<evidence type="ECO:0000256" key="5">
    <source>
        <dbReference type="ARBA" id="ARBA00022448"/>
    </source>
</evidence>
<dbReference type="SUPFAM" id="SSF89392">
    <property type="entry name" value="Prokaryotic lipoproteins and lipoprotein localization factors"/>
    <property type="match status" value="1"/>
</dbReference>
<dbReference type="AlphaFoldDB" id="A0A1M7YT55"/>
<dbReference type="OrthoDB" id="9797618at2"/>
<evidence type="ECO:0000256" key="7">
    <source>
        <dbReference type="ARBA" id="ARBA00022927"/>
    </source>
</evidence>
<reference evidence="15" key="1">
    <citation type="submission" date="2016-12" db="EMBL/GenBank/DDBJ databases">
        <authorList>
            <person name="Rodrigo-Torres L."/>
            <person name="Arahal R.D."/>
            <person name="Lucena T."/>
        </authorList>
    </citation>
    <scope>NUCLEOTIDE SEQUENCE [LARGE SCALE GENOMIC DNA]</scope>
</reference>
<dbReference type="RefSeq" id="WP_073581206.1">
    <property type="nucleotide sequence ID" value="NZ_AP024897.1"/>
</dbReference>
<keyword evidence="10 13" id="KW-0143">Chaperone</keyword>
<keyword evidence="7 13" id="KW-0653">Protein transport</keyword>
<dbReference type="Pfam" id="PF03550">
    <property type="entry name" value="LolB"/>
    <property type="match status" value="1"/>
</dbReference>
<evidence type="ECO:0000256" key="9">
    <source>
        <dbReference type="ARBA" id="ARBA00023139"/>
    </source>
</evidence>
<evidence type="ECO:0000256" key="13">
    <source>
        <dbReference type="HAMAP-Rule" id="MF_00233"/>
    </source>
</evidence>
<dbReference type="PROSITE" id="PS51257">
    <property type="entry name" value="PROKAR_LIPOPROTEIN"/>
    <property type="match status" value="1"/>
</dbReference>
<keyword evidence="11 13" id="KW-0998">Cell outer membrane</keyword>
<protein>
    <recommendedName>
        <fullName evidence="4 13">Outer-membrane lipoprotein LolB</fullName>
    </recommendedName>
</protein>
<dbReference type="EMBL" id="FRFG01000019">
    <property type="protein sequence ID" value="SHO55817.1"/>
    <property type="molecule type" value="Genomic_DNA"/>
</dbReference>